<sequence>MLALWNKEQTTLLTTSSTVKDIKQTKDSNNPAKTSKTTTTVIRIQNEFYVFDPHSRCRDGLLSSEGACHVSKFNTLVDLCSFLRDLAVSLSKKQLDEIQFNIHGSEVSIVKTKTNNCVINVKNFESVELCSKKNSSSIPTSKTTTTSNCPQKRKGIEVSCEVPCKKKHLNQDLQISNVINRFNLAVHGGPLYICTSCSQTWFKEGVVRFNSVKMSTRLKDKCIQGIKSVQNVEWLCLTCKKHLISGKIPECSVGNDMKFPTIPNELVGLSQLEQRLISPRIPFKSIRQQPRGGQLCMKGNVVNIPADVNKTVRVLPRTLNDNETVFVKLKRKISYKHCVAQEMIRPNHVIDAVKLLTKSNLFKSEDIPGENASVEENESNEGDFFIAHDENSEECPNCLCRPCITNERNRQLWWENENHPEHERNAYSRKDKYKRFWTNLLHRGVWKDPRYLLRKREALRRDPRRHKCVYHRRDLMPKCVLELVRQWFPNLPEQQYMGHMWE</sequence>
<feature type="domain" description="DUF6570" evidence="1">
    <location>
        <begin position="246"/>
        <end position="363"/>
    </location>
</feature>
<gene>
    <name evidence="2" type="ORF">MCOR_48772</name>
</gene>
<dbReference type="AlphaFoldDB" id="A0A6J8E942"/>
<evidence type="ECO:0000259" key="1">
    <source>
        <dbReference type="Pfam" id="PF20209"/>
    </source>
</evidence>
<proteinExistence type="predicted"/>
<reference evidence="2 3" key="1">
    <citation type="submission" date="2020-06" db="EMBL/GenBank/DDBJ databases">
        <authorList>
            <person name="Li R."/>
            <person name="Bekaert M."/>
        </authorList>
    </citation>
    <scope>NUCLEOTIDE SEQUENCE [LARGE SCALE GENOMIC DNA]</scope>
    <source>
        <strain evidence="3">wild</strain>
    </source>
</reference>
<dbReference type="EMBL" id="CACVKT020008597">
    <property type="protein sequence ID" value="CAC5416132.1"/>
    <property type="molecule type" value="Genomic_DNA"/>
</dbReference>
<protein>
    <recommendedName>
        <fullName evidence="1">DUF6570 domain-containing protein</fullName>
    </recommendedName>
</protein>
<dbReference type="Pfam" id="PF20209">
    <property type="entry name" value="DUF6570"/>
    <property type="match status" value="1"/>
</dbReference>
<evidence type="ECO:0000313" key="3">
    <source>
        <dbReference type="Proteomes" id="UP000507470"/>
    </source>
</evidence>
<evidence type="ECO:0000313" key="2">
    <source>
        <dbReference type="EMBL" id="CAC5416132.1"/>
    </source>
</evidence>
<dbReference type="Proteomes" id="UP000507470">
    <property type="component" value="Unassembled WGS sequence"/>
</dbReference>
<dbReference type="InterPro" id="IPR046700">
    <property type="entry name" value="DUF6570"/>
</dbReference>
<keyword evidence="3" id="KW-1185">Reference proteome</keyword>
<dbReference type="OrthoDB" id="6157032at2759"/>
<organism evidence="2 3">
    <name type="scientific">Mytilus coruscus</name>
    <name type="common">Sea mussel</name>
    <dbReference type="NCBI Taxonomy" id="42192"/>
    <lineage>
        <taxon>Eukaryota</taxon>
        <taxon>Metazoa</taxon>
        <taxon>Spiralia</taxon>
        <taxon>Lophotrochozoa</taxon>
        <taxon>Mollusca</taxon>
        <taxon>Bivalvia</taxon>
        <taxon>Autobranchia</taxon>
        <taxon>Pteriomorphia</taxon>
        <taxon>Mytilida</taxon>
        <taxon>Mytiloidea</taxon>
        <taxon>Mytilidae</taxon>
        <taxon>Mytilinae</taxon>
        <taxon>Mytilus</taxon>
    </lineage>
</organism>
<accession>A0A6J8E942</accession>
<name>A0A6J8E942_MYTCO</name>